<evidence type="ECO:0000256" key="4">
    <source>
        <dbReference type="SAM" id="Phobius"/>
    </source>
</evidence>
<keyword evidence="2" id="KW-1003">Cell membrane</keyword>
<evidence type="ECO:0000256" key="2">
    <source>
        <dbReference type="ARBA" id="ARBA00022475"/>
    </source>
</evidence>
<keyword evidence="4" id="KW-0812">Transmembrane</keyword>
<keyword evidence="5" id="KW-0732">Signal</keyword>
<dbReference type="PANTHER" id="PTHR30224:SF4">
    <property type="entry name" value="ELECTRON TRANSPORT PROTEIN YCCM-RELATED"/>
    <property type="match status" value="1"/>
</dbReference>
<evidence type="ECO:0000259" key="6">
    <source>
        <dbReference type="SMART" id="SM00900"/>
    </source>
</evidence>
<accession>A0A0C2YID2</accession>
<feature type="transmembrane region" description="Helical" evidence="4">
    <location>
        <begin position="565"/>
        <end position="584"/>
    </location>
</feature>
<keyword evidence="4" id="KW-1133">Transmembrane helix</keyword>
<sequence length="673" mass="73492">MRRLLLVLLPLLICCQPAWARLNHRDLAAMITPPLQLGAPDPALPIWTLLDGGGAFTGYIFESKDLAPIPGFSGAPINLLISMDRNGTFLDVRLLDQNEPVFVSGLGPRPLYEFLRQYTGLSLAHNIKVGGAHDQGRDTSANTWVDGVSKATASVRIANETILASALMVAREKLAAIAPKPAGRPRPDAFKTMSWDDLVAAGLIGHLRLGRAEVEKAFAGTGFAEEGDGAETMIDLYFADLGLPVVARNLLTEDTRRRMARHVESWEEPVLVLASGPLSITGEDFVRNSVPDRLMLRQAGFPISLRDADVEPVLQPGLPGFAEGLILRVDTRLGFDPASLWSLGVRVVRRHGYMRTEVAARDFPAAYHPPSELFLIPEVVAPAPPWLSSWSGRWSEITALLGFLAALTAGLAGRSPWLARAGRLWSWRMAALLVTLVFIGWYGQGQLSIVNLTALITTLRQGGSLAFFLYDPFTVIVWLYTLPTLLVWGRGTFCGWLCPFGALQEVAGELALVLKLRQRPLPARLGLVKYAVLAVVLASLGWEGATDKAVEVEPFKTAITLGFDRSWPFVAYGLAVLALGLVVYKGYCRVLCPLGAALALMGHLRRWDWISRRDSCGTPCRLCEVRCRYGAIARSGRVAYDECFQCLDCVSIHDDPGTCVPLVLAKRKGRPCP</sequence>
<keyword evidence="8" id="KW-1185">Reference proteome</keyword>
<comment type="caution">
    <text evidence="7">The sequence shown here is derived from an EMBL/GenBank/DDBJ whole genome shotgun (WGS) entry which is preliminary data.</text>
</comment>
<evidence type="ECO:0000256" key="3">
    <source>
        <dbReference type="ARBA" id="ARBA00023136"/>
    </source>
</evidence>
<evidence type="ECO:0000313" key="8">
    <source>
        <dbReference type="Proteomes" id="UP000031971"/>
    </source>
</evidence>
<dbReference type="InterPro" id="IPR017896">
    <property type="entry name" value="4Fe4S_Fe-S-bd"/>
</dbReference>
<feature type="chain" id="PRO_5002159571" evidence="5">
    <location>
        <begin position="21"/>
        <end position="673"/>
    </location>
</feature>
<feature type="signal peptide" evidence="5">
    <location>
        <begin position="1"/>
        <end position="20"/>
    </location>
</feature>
<dbReference type="SMART" id="SM00900">
    <property type="entry name" value="FMN_bind"/>
    <property type="match status" value="1"/>
</dbReference>
<dbReference type="InterPro" id="IPR052378">
    <property type="entry name" value="NosR_regulator"/>
</dbReference>
<evidence type="ECO:0000313" key="7">
    <source>
        <dbReference type="EMBL" id="KIL99499.1"/>
    </source>
</evidence>
<dbReference type="RefSeq" id="WP_009869708.1">
    <property type="nucleotide sequence ID" value="NZ_JXSL01000023.1"/>
</dbReference>
<reference evidence="7 8" key="1">
    <citation type="submission" date="2015-01" db="EMBL/GenBank/DDBJ databases">
        <title>Genome Sequence of Magnetospirillum magnetotacticum Strain MS-1.</title>
        <authorList>
            <person name="Marinov G.K."/>
            <person name="Smalley M.D."/>
            <person name="DeSalvo G."/>
        </authorList>
    </citation>
    <scope>NUCLEOTIDE SEQUENCE [LARGE SCALE GENOMIC DNA]</scope>
    <source>
        <strain evidence="7 8">MS-1</strain>
    </source>
</reference>
<dbReference type="GO" id="GO:0005886">
    <property type="term" value="C:plasma membrane"/>
    <property type="evidence" value="ECO:0007669"/>
    <property type="project" value="UniProtKB-SubCell"/>
</dbReference>
<feature type="transmembrane region" description="Helical" evidence="4">
    <location>
        <begin position="463"/>
        <end position="482"/>
    </location>
</feature>
<proteinExistence type="predicted"/>
<dbReference type="Proteomes" id="UP000031971">
    <property type="component" value="Unassembled WGS sequence"/>
</dbReference>
<comment type="subcellular location">
    <subcellularLocation>
        <location evidence="1">Cell membrane</location>
    </subcellularLocation>
</comment>
<keyword evidence="3 4" id="KW-0472">Membrane</keyword>
<feature type="transmembrane region" description="Helical" evidence="4">
    <location>
        <begin position="425"/>
        <end position="443"/>
    </location>
</feature>
<dbReference type="GO" id="GO:0045893">
    <property type="term" value="P:positive regulation of DNA-templated transcription"/>
    <property type="evidence" value="ECO:0007669"/>
    <property type="project" value="InterPro"/>
</dbReference>
<dbReference type="SUPFAM" id="SSF54862">
    <property type="entry name" value="4Fe-4S ferredoxins"/>
    <property type="match status" value="1"/>
</dbReference>
<evidence type="ECO:0000256" key="5">
    <source>
        <dbReference type="SAM" id="SignalP"/>
    </source>
</evidence>
<dbReference type="Pfam" id="PF12801">
    <property type="entry name" value="Fer4_5"/>
    <property type="match status" value="2"/>
</dbReference>
<dbReference type="GO" id="GO:0003677">
    <property type="term" value="F:DNA binding"/>
    <property type="evidence" value="ECO:0007669"/>
    <property type="project" value="InterPro"/>
</dbReference>
<dbReference type="PANTHER" id="PTHR30224">
    <property type="entry name" value="ELECTRON TRANSPORT PROTEIN"/>
    <property type="match status" value="1"/>
</dbReference>
<dbReference type="InterPro" id="IPR007329">
    <property type="entry name" value="FMN-bd"/>
</dbReference>
<dbReference type="GO" id="GO:0010181">
    <property type="term" value="F:FMN binding"/>
    <property type="evidence" value="ECO:0007669"/>
    <property type="project" value="InterPro"/>
</dbReference>
<dbReference type="InterPro" id="IPR011399">
    <property type="entry name" value="NosR"/>
</dbReference>
<gene>
    <name evidence="7" type="ORF">CCC_04015</name>
</gene>
<protein>
    <submittedName>
        <fullName evidence="7">Nitrous oxide reductase maturation protein NosR</fullName>
    </submittedName>
</protein>
<dbReference type="PIRSF" id="PIRSF036354">
    <property type="entry name" value="NosR"/>
    <property type="match status" value="1"/>
</dbReference>
<feature type="transmembrane region" description="Helical" evidence="4">
    <location>
        <begin position="527"/>
        <end position="545"/>
    </location>
</feature>
<organism evidence="7 8">
    <name type="scientific">Paramagnetospirillum magnetotacticum MS-1</name>
    <dbReference type="NCBI Taxonomy" id="272627"/>
    <lineage>
        <taxon>Bacteria</taxon>
        <taxon>Pseudomonadati</taxon>
        <taxon>Pseudomonadota</taxon>
        <taxon>Alphaproteobacteria</taxon>
        <taxon>Rhodospirillales</taxon>
        <taxon>Magnetospirillaceae</taxon>
        <taxon>Paramagnetospirillum</taxon>
    </lineage>
</organism>
<evidence type="ECO:0000256" key="1">
    <source>
        <dbReference type="ARBA" id="ARBA00004236"/>
    </source>
</evidence>
<dbReference type="OrthoDB" id="9806398at2"/>
<feature type="transmembrane region" description="Helical" evidence="4">
    <location>
        <begin position="394"/>
        <end position="413"/>
    </location>
</feature>
<feature type="domain" description="FMN-binding" evidence="6">
    <location>
        <begin position="71"/>
        <end position="169"/>
    </location>
</feature>
<dbReference type="EMBL" id="JXSL01000023">
    <property type="protein sequence ID" value="KIL99499.1"/>
    <property type="molecule type" value="Genomic_DNA"/>
</dbReference>
<name>A0A0C2YID2_PARME</name>
<dbReference type="AlphaFoldDB" id="A0A0C2YID2"/>
<dbReference type="STRING" id="272627.CCC_04015"/>